<feature type="transmembrane region" description="Helical" evidence="1">
    <location>
        <begin position="26"/>
        <end position="48"/>
    </location>
</feature>
<evidence type="ECO:0000313" key="4">
    <source>
        <dbReference type="Proteomes" id="UP000011555"/>
    </source>
</evidence>
<dbReference type="EMBL" id="AOLZ01000043">
    <property type="protein sequence ID" value="EMA31748.1"/>
    <property type="molecule type" value="Genomic_DNA"/>
</dbReference>
<keyword evidence="4" id="KW-1185">Reference proteome</keyword>
<dbReference type="RefSeq" id="WP_007142325.1">
    <property type="nucleotide sequence ID" value="NZ_AOLZ01000043.1"/>
</dbReference>
<feature type="transmembrane region" description="Helical" evidence="1">
    <location>
        <begin position="138"/>
        <end position="163"/>
    </location>
</feature>
<evidence type="ECO:0000256" key="1">
    <source>
        <dbReference type="SAM" id="Phobius"/>
    </source>
</evidence>
<evidence type="ECO:0000313" key="3">
    <source>
        <dbReference type="EMBL" id="EMA31748.1"/>
    </source>
</evidence>
<organism evidence="3 4">
    <name type="scientific">Natronobacterium lacisalsi AJ5</name>
    <dbReference type="NCBI Taxonomy" id="358396"/>
    <lineage>
        <taxon>Archaea</taxon>
        <taxon>Methanobacteriati</taxon>
        <taxon>Methanobacteriota</taxon>
        <taxon>Stenosarchaea group</taxon>
        <taxon>Halobacteria</taxon>
        <taxon>Halobacteriales</taxon>
        <taxon>Natrialbaceae</taxon>
        <taxon>Natronobacterium</taxon>
    </lineage>
</organism>
<feature type="transmembrane region" description="Helical" evidence="1">
    <location>
        <begin position="175"/>
        <end position="193"/>
    </location>
</feature>
<reference evidence="2" key="3">
    <citation type="submission" date="2017-01" db="EMBL/GenBank/DDBJ databases">
        <authorList>
            <person name="Mah S.A."/>
            <person name="Swanson W.J."/>
            <person name="Moy G.W."/>
            <person name="Vacquier V.D."/>
        </authorList>
    </citation>
    <scope>NUCLEOTIDE SEQUENCE</scope>
    <source>
        <strain evidence="2">AJ5</strain>
    </source>
</reference>
<reference evidence="2 5" key="1">
    <citation type="journal article" date="2011" name="J. Bacteriol.">
        <title>Genome sequence of Halobiforma lacisalsi AJ5, an extremely halophilic archaeon which harbors a bop gene.</title>
        <authorList>
            <person name="Jiang X."/>
            <person name="Wang S."/>
            <person name="Cheng H."/>
            <person name="Huo Y."/>
            <person name="Zhang X."/>
            <person name="Zhu X."/>
            <person name="Han X."/>
            <person name="Ni P."/>
            <person name="Wu M."/>
        </authorList>
    </citation>
    <scope>NUCLEOTIDE SEQUENCE [LARGE SCALE GENOMIC DNA]</scope>
    <source>
        <strain evidence="2 5">AJ5</strain>
    </source>
</reference>
<dbReference type="Proteomes" id="UP000186547">
    <property type="component" value="Chromosome"/>
</dbReference>
<evidence type="ECO:0000313" key="2">
    <source>
        <dbReference type="EMBL" id="APW96479.1"/>
    </source>
</evidence>
<protein>
    <submittedName>
        <fullName evidence="3">Uncharacterized protein</fullName>
    </submittedName>
</protein>
<dbReference type="KEGG" id="hlc:CHINAEXTREME01275"/>
<dbReference type="eggNOG" id="arCOG09065">
    <property type="taxonomic scope" value="Archaea"/>
</dbReference>
<keyword evidence="1" id="KW-0812">Transmembrane</keyword>
<dbReference type="GeneID" id="30919713"/>
<sequence length="221" mass="22339">MTDLRSRAGTTVDACRFALARRDARAVAAVVGAGYLLAYLWVTDLLAIRADAGTGWLLVDDPLARALERRGPISFEPVALLEFGYGTVLVSPIDVAIGAALSGLVGLNLALASLAVVRPAACGIDRSAGGAKKGAGAGLAAAVPALLSGSVCCAPAIALALGLQVSGALLATLPWLLPIGTVLLVGSLDYLAGKIDVAPAATRESVAERSDSRGIDDANRR</sequence>
<gene>
    <name evidence="3" type="ORF">C445_13075</name>
    <name evidence="2" type="ORF">CHINAEXTREME_01275</name>
</gene>
<accession>M0LF66</accession>
<feature type="transmembrane region" description="Helical" evidence="1">
    <location>
        <begin position="95"/>
        <end position="117"/>
    </location>
</feature>
<dbReference type="AlphaFoldDB" id="M0LF66"/>
<dbReference type="EMBL" id="CP019285">
    <property type="protein sequence ID" value="APW96479.1"/>
    <property type="molecule type" value="Genomic_DNA"/>
</dbReference>
<dbReference type="Proteomes" id="UP000011555">
    <property type="component" value="Unassembled WGS sequence"/>
</dbReference>
<name>M0LF66_NATLA</name>
<proteinExistence type="predicted"/>
<evidence type="ECO:0000313" key="5">
    <source>
        <dbReference type="Proteomes" id="UP000186547"/>
    </source>
</evidence>
<keyword evidence="1" id="KW-0472">Membrane</keyword>
<dbReference type="STRING" id="358396.CHINAEXTREME_01275"/>
<reference evidence="3 4" key="2">
    <citation type="journal article" date="2014" name="PLoS Genet.">
        <title>Phylogenetically driven sequencing of extremely halophilic archaea reveals strategies for static and dynamic osmo-response.</title>
        <authorList>
            <person name="Becker E.A."/>
            <person name="Seitzer P.M."/>
            <person name="Tritt A."/>
            <person name="Larsen D."/>
            <person name="Krusor M."/>
            <person name="Yao A.I."/>
            <person name="Wu D."/>
            <person name="Madern D."/>
            <person name="Eisen J.A."/>
            <person name="Darling A.E."/>
            <person name="Facciotti M.T."/>
        </authorList>
    </citation>
    <scope>NUCLEOTIDE SEQUENCE [LARGE SCALE GENOMIC DNA]</scope>
    <source>
        <strain evidence="3 4">AJ5</strain>
    </source>
</reference>
<keyword evidence="1" id="KW-1133">Transmembrane helix</keyword>